<dbReference type="EMBL" id="FUPS01000003">
    <property type="protein sequence ID" value="SJS05744.1"/>
    <property type="molecule type" value="Genomic_DNA"/>
</dbReference>
<dbReference type="InterPro" id="IPR008763">
    <property type="entry name" value="Peptidase_S55"/>
</dbReference>
<evidence type="ECO:0000313" key="9">
    <source>
        <dbReference type="Proteomes" id="UP000189137"/>
    </source>
</evidence>
<dbReference type="InterPro" id="IPR009003">
    <property type="entry name" value="Peptidase_S1_PA"/>
</dbReference>
<evidence type="ECO:0000313" key="8">
    <source>
        <dbReference type="EMBL" id="VFD32369.1"/>
    </source>
</evidence>
<dbReference type="Proteomes" id="UP000411588">
    <property type="component" value="Unassembled WGS sequence"/>
</dbReference>
<dbReference type="SUPFAM" id="SSF50156">
    <property type="entry name" value="PDZ domain-like"/>
    <property type="match status" value="1"/>
</dbReference>
<evidence type="ECO:0000313" key="5">
    <source>
        <dbReference type="EMBL" id="HBH1542417.1"/>
    </source>
</evidence>
<dbReference type="Gene3D" id="2.30.42.10">
    <property type="match status" value="1"/>
</dbReference>
<dbReference type="PROSITE" id="PS51494">
    <property type="entry name" value="SPOIVB"/>
    <property type="match status" value="1"/>
</dbReference>
<dbReference type="KEGG" id="pdf:CD630DERM_07830"/>
<dbReference type="EMBL" id="DAEQIJ010000006">
    <property type="protein sequence ID" value="HBH2619868.1"/>
    <property type="molecule type" value="Genomic_DNA"/>
</dbReference>
<evidence type="ECO:0000313" key="7">
    <source>
        <dbReference type="EMBL" id="SJS05744.1"/>
    </source>
</evidence>
<organism evidence="3">
    <name type="scientific">Clostridioides difficile</name>
    <name type="common">Peptoclostridium difficile</name>
    <dbReference type="NCBI Taxonomy" id="1496"/>
    <lineage>
        <taxon>Bacteria</taxon>
        <taxon>Bacillati</taxon>
        <taxon>Bacillota</taxon>
        <taxon>Clostridia</taxon>
        <taxon>Peptostreptococcales</taxon>
        <taxon>Peptostreptococcaceae</taxon>
        <taxon>Clostridioides</taxon>
    </lineage>
</organism>
<dbReference type="GeneID" id="66353289"/>
<evidence type="ECO:0000313" key="10">
    <source>
        <dbReference type="Proteomes" id="UP000411588"/>
    </source>
</evidence>
<dbReference type="EMBL" id="DAEPXK010000017">
    <property type="protein sequence ID" value="HBH1542417.1"/>
    <property type="molecule type" value="Genomic_DNA"/>
</dbReference>
<dbReference type="Proteomes" id="UP000879542">
    <property type="component" value="Unassembled WGS sequence"/>
</dbReference>
<gene>
    <name evidence="3" type="primary">spoIVB</name>
    <name evidence="7" type="synonym">spoIVB_2</name>
    <name evidence="4" type="ORF">BN1095_480015</name>
    <name evidence="2" type="ORF">BN1096_310021</name>
    <name evidence="3" type="ORF">BN1097_320020</name>
    <name evidence="5" type="ORF">KRM00_001900</name>
    <name evidence="6" type="ORF">KRQ00_001623</name>
    <name evidence="8" type="ORF">SAMEA1402399_02069</name>
    <name evidence="7" type="ORF">SAMEA3375112_01124</name>
</gene>
<dbReference type="EMBL" id="CAADAN010000006">
    <property type="protein sequence ID" value="VFD32369.1"/>
    <property type="molecule type" value="Genomic_DNA"/>
</dbReference>
<dbReference type="EMBL" id="LK933160">
    <property type="protein sequence ID" value="CDT44202.1"/>
    <property type="molecule type" value="Genomic_DNA"/>
</dbReference>
<dbReference type="AlphaFoldDB" id="A0A031WF79"/>
<dbReference type="Proteomes" id="UP000878956">
    <property type="component" value="Unassembled WGS sequence"/>
</dbReference>
<reference evidence="3" key="1">
    <citation type="submission" date="2014-07" db="EMBL/GenBank/DDBJ databases">
        <authorList>
            <person name="Monot Marc"/>
        </authorList>
    </citation>
    <scope>NUCLEOTIDE SEQUENCE</scope>
    <source>
        <strain evidence="4">7032989</strain>
        <strain evidence="3">7032994</strain>
    </source>
</reference>
<feature type="domain" description="Peptidase S55" evidence="1">
    <location>
        <begin position="117"/>
        <end position="335"/>
    </location>
</feature>
<reference evidence="5" key="2">
    <citation type="journal article" date="2018" name="Genome Biol.">
        <title>SKESA: strategic k-mer extension for scrupulous assemblies.</title>
        <authorList>
            <person name="Souvorov A."/>
            <person name="Agarwala R."/>
            <person name="Lipman D.J."/>
        </authorList>
    </citation>
    <scope>NUCLEOTIDE SEQUENCE</scope>
    <source>
        <strain evidence="6">Clostridioides</strain>
        <strain evidence="5">HN1000</strain>
    </source>
</reference>
<evidence type="ECO:0000313" key="4">
    <source>
        <dbReference type="EMBL" id="CDT44202.1"/>
    </source>
</evidence>
<dbReference type="InterPro" id="IPR036034">
    <property type="entry name" value="PDZ_sf"/>
</dbReference>
<dbReference type="EMBL" id="LK932482">
    <property type="protein sequence ID" value="CDS84204.1"/>
    <property type="molecule type" value="Genomic_DNA"/>
</dbReference>
<dbReference type="EMBL" id="LK932368">
    <property type="protein sequence ID" value="CDS84658.1"/>
    <property type="molecule type" value="Genomic_DNA"/>
</dbReference>
<evidence type="ECO:0000313" key="6">
    <source>
        <dbReference type="EMBL" id="HBH2619868.1"/>
    </source>
</evidence>
<dbReference type="GO" id="GO:0016787">
    <property type="term" value="F:hydrolase activity"/>
    <property type="evidence" value="ECO:0007669"/>
    <property type="project" value="UniProtKB-KW"/>
</dbReference>
<dbReference type="Proteomes" id="UP000189137">
    <property type="component" value="Unassembled WGS sequence"/>
</dbReference>
<proteinExistence type="predicted"/>
<dbReference type="Pfam" id="PF05580">
    <property type="entry name" value="Peptidase_S55"/>
    <property type="match status" value="1"/>
</dbReference>
<dbReference type="PATRIC" id="fig|1496.1371.peg.1689"/>
<evidence type="ECO:0000259" key="1">
    <source>
        <dbReference type="PROSITE" id="PS51494"/>
    </source>
</evidence>
<evidence type="ECO:0000313" key="3">
    <source>
        <dbReference type="EMBL" id="CDS84658.1"/>
    </source>
</evidence>
<accession>A0A031WF79</accession>
<keyword evidence="7" id="KW-0378">Hydrolase</keyword>
<dbReference type="SUPFAM" id="SSF50494">
    <property type="entry name" value="Trypsin-like serine proteases"/>
    <property type="match status" value="1"/>
</dbReference>
<reference evidence="5" key="4">
    <citation type="submission" date="2021-06" db="EMBL/GenBank/DDBJ databases">
        <authorList>
            <consortium name="NCBI Pathogen Detection Project"/>
        </authorList>
    </citation>
    <scope>NUCLEOTIDE SEQUENCE</scope>
    <source>
        <strain evidence="6">Clostridioides</strain>
        <strain evidence="5">HN1000</strain>
    </source>
</reference>
<dbReference type="RefSeq" id="WP_003437515.1">
    <property type="nucleotide sequence ID" value="NZ_AP025558.1"/>
</dbReference>
<reference evidence="8 10" key="3">
    <citation type="submission" date="2019-02" db="EMBL/GenBank/DDBJ databases">
        <authorList>
            <consortium name="Pathogen Informatics"/>
        </authorList>
    </citation>
    <scope>NUCLEOTIDE SEQUENCE [LARGE SCALE GENOMIC DNA]</scope>
    <source>
        <strain evidence="8">Clo34</strain>
        <strain evidence="10">clo34</strain>
        <strain evidence="7 9">VRECD0157</strain>
    </source>
</reference>
<protein>
    <submittedName>
        <fullName evidence="5">Peptidase S55</fullName>
    </submittedName>
    <submittedName>
        <fullName evidence="7">SpoIVB peptidase</fullName>
        <ecNumber evidence="7 8">3.4.21.116</ecNumber>
    </submittedName>
    <submittedName>
        <fullName evidence="3">Stage IV sporulation protein SpoIVB, S55 peptidase family</fullName>
    </submittedName>
</protein>
<sequence>MQLKNFHFKNNTLSKKTNLAKSKFTIVLTFLFLLYFFSNNLIYAQNLQKNEPEYLIPIGNVLQIDAELKNIIVRNPGEASPFRLGDAIVKVNNAEVDGYSDFANTLNALPEEKQVSILLNRGGQLITMKTTKHILEKISFNNLLSGFATLTYINPDTSEFGAVGHPISVGNARKIPIKTGSISTTKHLNIEKSYKGSVGCINAKRENIIGSFTENTDFGIRGQINNFDISKLKKYKVASLDEVKLGKAQIILQDNFNKCKKYNIEIIDIENQKHPESKSFKIKITDKKLLAQTGGIVQGMSGTPIVQDNKIIGAVSHAIENDPAVGYGVFIKWML</sequence>
<name>A0A031WF79_CLODI</name>
<dbReference type="EC" id="3.4.21.116" evidence="7 8"/>
<evidence type="ECO:0000313" key="2">
    <source>
        <dbReference type="EMBL" id="CDS84204.1"/>
    </source>
</evidence>